<feature type="region of interest" description="Disordered" evidence="3">
    <location>
        <begin position="314"/>
        <end position="351"/>
    </location>
</feature>
<dbReference type="RefSeq" id="WP_281892417.1">
    <property type="nucleotide sequence ID" value="NZ_BSDI01000002.1"/>
</dbReference>
<dbReference type="Pfam" id="PF01965">
    <property type="entry name" value="DJ-1_PfpI"/>
    <property type="match status" value="1"/>
</dbReference>
<dbReference type="Proteomes" id="UP001144280">
    <property type="component" value="Unassembled WGS sequence"/>
</dbReference>
<dbReference type="PANTHER" id="PTHR43130:SF11">
    <property type="entry name" value="TRANSCRIPTIONAL REGULATORY PROTEIN"/>
    <property type="match status" value="1"/>
</dbReference>
<evidence type="ECO:0000313" key="5">
    <source>
        <dbReference type="EMBL" id="GLH95411.1"/>
    </source>
</evidence>
<evidence type="ECO:0000259" key="4">
    <source>
        <dbReference type="PROSITE" id="PS01124"/>
    </source>
</evidence>
<accession>A0ABQ5QL52</accession>
<evidence type="ECO:0000256" key="3">
    <source>
        <dbReference type="SAM" id="MobiDB-lite"/>
    </source>
</evidence>
<name>A0ABQ5QL52_9ACTN</name>
<dbReference type="InterPro" id="IPR052158">
    <property type="entry name" value="INH-QAR"/>
</dbReference>
<dbReference type="InterPro" id="IPR009057">
    <property type="entry name" value="Homeodomain-like_sf"/>
</dbReference>
<dbReference type="Gene3D" id="1.10.10.60">
    <property type="entry name" value="Homeodomain-like"/>
    <property type="match status" value="1"/>
</dbReference>
<evidence type="ECO:0000256" key="2">
    <source>
        <dbReference type="ARBA" id="ARBA00023163"/>
    </source>
</evidence>
<dbReference type="InterPro" id="IPR029062">
    <property type="entry name" value="Class_I_gatase-like"/>
</dbReference>
<comment type="caution">
    <text evidence="5">The sequence shown here is derived from an EMBL/GenBank/DDBJ whole genome shotgun (WGS) entry which is preliminary data.</text>
</comment>
<dbReference type="SMART" id="SM00342">
    <property type="entry name" value="HTH_ARAC"/>
    <property type="match status" value="1"/>
</dbReference>
<gene>
    <name evidence="5" type="ORF">Pa4123_06830</name>
</gene>
<dbReference type="PROSITE" id="PS01124">
    <property type="entry name" value="HTH_ARAC_FAMILY_2"/>
    <property type="match status" value="1"/>
</dbReference>
<reference evidence="5" key="1">
    <citation type="submission" date="2022-12" db="EMBL/GenBank/DDBJ databases">
        <title>New Phytohabitans aurantiacus sp. RD004123 nov., an actinomycete isolated from soil.</title>
        <authorList>
            <person name="Triningsih D.W."/>
            <person name="Harunari E."/>
            <person name="Igarashi Y."/>
        </authorList>
    </citation>
    <scope>NUCLEOTIDE SEQUENCE</scope>
    <source>
        <strain evidence="5">RD004123</strain>
    </source>
</reference>
<protein>
    <recommendedName>
        <fullName evidence="4">HTH araC/xylS-type domain-containing protein</fullName>
    </recommendedName>
</protein>
<keyword evidence="2" id="KW-0804">Transcription</keyword>
<dbReference type="PANTHER" id="PTHR43130">
    <property type="entry name" value="ARAC-FAMILY TRANSCRIPTIONAL REGULATOR"/>
    <property type="match status" value="1"/>
</dbReference>
<dbReference type="EMBL" id="BSDI01000002">
    <property type="protein sequence ID" value="GLH95411.1"/>
    <property type="molecule type" value="Genomic_DNA"/>
</dbReference>
<feature type="domain" description="HTH araC/xylS-type" evidence="4">
    <location>
        <begin position="220"/>
        <end position="318"/>
    </location>
</feature>
<dbReference type="InterPro" id="IPR018060">
    <property type="entry name" value="HTH_AraC"/>
</dbReference>
<sequence length="351" mass="38189">MVAPLRVGVLAYPGCFASEVFGVPDLLTVASHIAATTDPLYEVSILSPRRRVVASGGAAITVVPVRQVDILVVPGFELHPGLDLDATLTSLRPEIETIRSSSQSGVALVSICVGAFLLADAGLLSGRESTTSWLFADRLADRCPGTDVRPEKLVVTDSGVTTTGAFSAMYDFALDLIREHNGSRVARATARVALVDDARSSQAPYVDPDLLPATGSQFSQGVKRWLDQNMRERYDLELLAATFHVGTRTLLRRFRAETGQTPLGYLQAERVRRAKHLLETTERTVASIAADVGYRDPGTFSAIFTRLAGHRPRDYRATFTHTPPGEPRPVKRAPSRAFPRNADPRSGGRWR</sequence>
<dbReference type="InterPro" id="IPR002818">
    <property type="entry name" value="DJ-1/PfpI"/>
</dbReference>
<proteinExistence type="predicted"/>
<keyword evidence="6" id="KW-1185">Reference proteome</keyword>
<evidence type="ECO:0000256" key="1">
    <source>
        <dbReference type="ARBA" id="ARBA00023015"/>
    </source>
</evidence>
<keyword evidence="1" id="KW-0805">Transcription regulation</keyword>
<dbReference type="Pfam" id="PF12833">
    <property type="entry name" value="HTH_18"/>
    <property type="match status" value="1"/>
</dbReference>
<dbReference type="Gene3D" id="3.40.50.880">
    <property type="match status" value="1"/>
</dbReference>
<organism evidence="5 6">
    <name type="scientific">Phytohabitans aurantiacus</name>
    <dbReference type="NCBI Taxonomy" id="3016789"/>
    <lineage>
        <taxon>Bacteria</taxon>
        <taxon>Bacillati</taxon>
        <taxon>Actinomycetota</taxon>
        <taxon>Actinomycetes</taxon>
        <taxon>Micromonosporales</taxon>
        <taxon>Micromonosporaceae</taxon>
    </lineage>
</organism>
<evidence type="ECO:0000313" key="6">
    <source>
        <dbReference type="Proteomes" id="UP001144280"/>
    </source>
</evidence>
<dbReference type="SUPFAM" id="SSF46689">
    <property type="entry name" value="Homeodomain-like"/>
    <property type="match status" value="2"/>
</dbReference>
<dbReference type="SUPFAM" id="SSF52317">
    <property type="entry name" value="Class I glutamine amidotransferase-like"/>
    <property type="match status" value="1"/>
</dbReference>